<dbReference type="GO" id="GO:0007165">
    <property type="term" value="P:signal transduction"/>
    <property type="evidence" value="ECO:0007669"/>
    <property type="project" value="UniProtKB-KW"/>
</dbReference>
<dbReference type="EMBL" id="CP002771">
    <property type="protein sequence ID" value="AEF55351.1"/>
    <property type="molecule type" value="Genomic_DNA"/>
</dbReference>
<dbReference type="KEGG" id="mpc:Mar181_2315"/>
<evidence type="ECO:0000256" key="3">
    <source>
        <dbReference type="ARBA" id="ARBA00022989"/>
    </source>
</evidence>
<dbReference type="RefSeq" id="WP_013796826.1">
    <property type="nucleotide sequence ID" value="NC_015559.1"/>
</dbReference>
<feature type="domain" description="HAMP" evidence="10">
    <location>
        <begin position="333"/>
        <end position="386"/>
    </location>
</feature>
<gene>
    <name evidence="11" type="ordered locus">Mar181_2315</name>
</gene>
<evidence type="ECO:0000256" key="6">
    <source>
        <dbReference type="ARBA" id="ARBA00029447"/>
    </source>
</evidence>
<dbReference type="SUPFAM" id="SSF58104">
    <property type="entry name" value="Methyl-accepting chemotaxis protein (MCP) signaling domain"/>
    <property type="match status" value="1"/>
</dbReference>
<dbReference type="AlphaFoldDB" id="F6CVH4"/>
<dbReference type="PANTHER" id="PTHR32089">
    <property type="entry name" value="METHYL-ACCEPTING CHEMOTAXIS PROTEIN MCPB"/>
    <property type="match status" value="1"/>
</dbReference>
<evidence type="ECO:0000256" key="4">
    <source>
        <dbReference type="ARBA" id="ARBA00023136"/>
    </source>
</evidence>
<dbReference type="PRINTS" id="PR00260">
    <property type="entry name" value="CHEMTRNSDUCR"/>
</dbReference>
<dbReference type="eggNOG" id="COG0840">
    <property type="taxonomic scope" value="Bacteria"/>
</dbReference>
<dbReference type="InterPro" id="IPR003660">
    <property type="entry name" value="HAMP_dom"/>
</dbReference>
<keyword evidence="4 8" id="KW-0472">Membrane</keyword>
<dbReference type="OrthoDB" id="2489132at2"/>
<protein>
    <submittedName>
        <fullName evidence="11">Methyl-accepting chemotaxis sensory transducer</fullName>
    </submittedName>
</protein>
<dbReference type="Gene3D" id="1.10.287.950">
    <property type="entry name" value="Methyl-accepting chemotaxis protein"/>
    <property type="match status" value="1"/>
</dbReference>
<evidence type="ECO:0000256" key="8">
    <source>
        <dbReference type="SAM" id="Phobius"/>
    </source>
</evidence>
<evidence type="ECO:0000259" key="9">
    <source>
        <dbReference type="PROSITE" id="PS50111"/>
    </source>
</evidence>
<evidence type="ECO:0000256" key="1">
    <source>
        <dbReference type="ARBA" id="ARBA00004141"/>
    </source>
</evidence>
<dbReference type="InterPro" id="IPR004090">
    <property type="entry name" value="Chemotax_Me-accpt_rcpt"/>
</dbReference>
<evidence type="ECO:0000256" key="7">
    <source>
        <dbReference type="PROSITE-ProRule" id="PRU00284"/>
    </source>
</evidence>
<proteinExistence type="inferred from homology"/>
<dbReference type="SMART" id="SM00304">
    <property type="entry name" value="HAMP"/>
    <property type="match status" value="1"/>
</dbReference>
<keyword evidence="3 8" id="KW-1133">Transmembrane helix</keyword>
<dbReference type="GO" id="GO:0006935">
    <property type="term" value="P:chemotaxis"/>
    <property type="evidence" value="ECO:0007669"/>
    <property type="project" value="InterPro"/>
</dbReference>
<dbReference type="PANTHER" id="PTHR32089:SF119">
    <property type="entry name" value="METHYL-ACCEPTING CHEMOTAXIS PROTEIN CTPL"/>
    <property type="match status" value="1"/>
</dbReference>
<reference evidence="11 12" key="1">
    <citation type="journal article" date="2012" name="Stand. Genomic Sci.">
        <title>Complete genome sequence of Marinomonas posidonica type strain (IVIA-Po-181(T)).</title>
        <authorList>
            <person name="Lucas-Elio P."/>
            <person name="Goodwin L."/>
            <person name="Woyke T."/>
            <person name="Pitluck S."/>
            <person name="Nolan M."/>
            <person name="Kyrpides N.C."/>
            <person name="Detter J.C."/>
            <person name="Copeland A."/>
            <person name="Lu M."/>
            <person name="Bruce D."/>
            <person name="Detter C."/>
            <person name="Tapia R."/>
            <person name="Han S."/>
            <person name="Land M.L."/>
            <person name="Ivanova N."/>
            <person name="Mikhailova N."/>
            <person name="Johnston A.W."/>
            <person name="Sanchez-Amat A."/>
        </authorList>
    </citation>
    <scope>NUCLEOTIDE SEQUENCE [LARGE SCALE GENOMIC DNA]</scope>
    <source>
        <strain evidence="12">CECT 7376 / NCIMB 14433 / IVIA-Po-181</strain>
    </source>
</reference>
<dbReference type="STRING" id="491952.Mar181_2315"/>
<feature type="domain" description="Methyl-accepting transducer" evidence="9">
    <location>
        <begin position="391"/>
        <end position="627"/>
    </location>
</feature>
<dbReference type="InterPro" id="IPR013587">
    <property type="entry name" value="Nitrate/nitrite_sensing"/>
</dbReference>
<feature type="transmembrane region" description="Helical" evidence="8">
    <location>
        <begin position="310"/>
        <end position="332"/>
    </location>
</feature>
<dbReference type="HOGENOM" id="CLU_000445_107_27_6"/>
<sequence>MKSFLSQLKVSQAIALVGLIQFLLATTVTAILIYLLMEKIREGKIAEDMVIMSEVLDAIAHNHAVERGLTAGYLGSNGNNGREKLTQQRIRADQTEQVLRSLSSKDFNHIGDAYIDKIRAPILSRLAKKDQIRRSVDALSPSSGAFAYYSDLNAHALIEIRLLASNITDRNVTQALEARLSLLWMKERIGQYRGALNGVFASGKATAVQKSKIASFLQEEQNWQENYEEIATPDKLALFEKIKDSTDWKNVAKITSDFRSLTDLDNVPSVPNWFSMATAKIGLTKNVADEIGSQIKAQATKLVQQGYQNVIYLVIAFVVAAIPTIWIMLAVIKSISGRVQLIQNALNRIAEQKDLTHNIPNTSNDEIGIIIDAFNRHLEHLSATFSQLQQKSSHVKSSMDYLSSKSKSALKENREQQNRTDQIAAAVNEMSSTSAVISQDMSLASDETLNMQEQSTVGRDRMQAILTSIDSLSEEVAGGFKSVEVVTSQTDEIGSILQTIESIAEQTNLLALNAAIEAARAGEQGRGFAVVADEVRSLAKRTQGSTDEIRKMIESLIESSGSALTSMKTCSTMSTETASTVSENVVMIQALFNSIDSVNQAIERVTSASESQSQASEEINKNVQNVNERSEFILEAVSEVENTTNSASDHISDVITEIESYKLKY</sequence>
<evidence type="ECO:0000256" key="5">
    <source>
        <dbReference type="ARBA" id="ARBA00023224"/>
    </source>
</evidence>
<dbReference type="SMART" id="SM00283">
    <property type="entry name" value="MA"/>
    <property type="match status" value="1"/>
</dbReference>
<evidence type="ECO:0000256" key="2">
    <source>
        <dbReference type="ARBA" id="ARBA00022692"/>
    </source>
</evidence>
<feature type="transmembrane region" description="Helical" evidence="8">
    <location>
        <begin position="12"/>
        <end position="36"/>
    </location>
</feature>
<dbReference type="GO" id="GO:0004888">
    <property type="term" value="F:transmembrane signaling receptor activity"/>
    <property type="evidence" value="ECO:0007669"/>
    <property type="project" value="InterPro"/>
</dbReference>
<evidence type="ECO:0000313" key="12">
    <source>
        <dbReference type="Proteomes" id="UP000009230"/>
    </source>
</evidence>
<comment type="similarity">
    <text evidence="6">Belongs to the methyl-accepting chemotaxis (MCP) protein family.</text>
</comment>
<comment type="subcellular location">
    <subcellularLocation>
        <location evidence="1">Membrane</location>
        <topology evidence="1">Multi-pass membrane protein</topology>
    </subcellularLocation>
</comment>
<dbReference type="PROSITE" id="PS50885">
    <property type="entry name" value="HAMP"/>
    <property type="match status" value="1"/>
</dbReference>
<dbReference type="GO" id="GO:0016020">
    <property type="term" value="C:membrane"/>
    <property type="evidence" value="ECO:0007669"/>
    <property type="project" value="UniProtKB-SubCell"/>
</dbReference>
<dbReference type="Pfam" id="PF08376">
    <property type="entry name" value="NIT"/>
    <property type="match status" value="1"/>
</dbReference>
<dbReference type="Pfam" id="PF00015">
    <property type="entry name" value="MCPsignal"/>
    <property type="match status" value="1"/>
</dbReference>
<dbReference type="CDD" id="cd06225">
    <property type="entry name" value="HAMP"/>
    <property type="match status" value="1"/>
</dbReference>
<name>F6CVH4_MARPP</name>
<keyword evidence="12" id="KW-1185">Reference proteome</keyword>
<dbReference type="InterPro" id="IPR004089">
    <property type="entry name" value="MCPsignal_dom"/>
</dbReference>
<keyword evidence="5 7" id="KW-0807">Transducer</keyword>
<dbReference type="FunFam" id="1.10.287.950:FF:000001">
    <property type="entry name" value="Methyl-accepting chemotaxis sensory transducer"/>
    <property type="match status" value="1"/>
</dbReference>
<accession>F6CVH4</accession>
<organism evidence="11 12">
    <name type="scientific">Marinomonas posidonica (strain CECT 7376 / NCIMB 14433 / IVIA-Po-181)</name>
    <dbReference type="NCBI Taxonomy" id="491952"/>
    <lineage>
        <taxon>Bacteria</taxon>
        <taxon>Pseudomonadati</taxon>
        <taxon>Pseudomonadota</taxon>
        <taxon>Gammaproteobacteria</taxon>
        <taxon>Oceanospirillales</taxon>
        <taxon>Oceanospirillaceae</taxon>
        <taxon>Marinomonas</taxon>
    </lineage>
</organism>
<dbReference type="Pfam" id="PF00672">
    <property type="entry name" value="HAMP"/>
    <property type="match status" value="1"/>
</dbReference>
<evidence type="ECO:0000259" key="10">
    <source>
        <dbReference type="PROSITE" id="PS50885"/>
    </source>
</evidence>
<dbReference type="PROSITE" id="PS50111">
    <property type="entry name" value="CHEMOTAXIS_TRANSDUC_2"/>
    <property type="match status" value="1"/>
</dbReference>
<keyword evidence="2 8" id="KW-0812">Transmembrane</keyword>
<evidence type="ECO:0000313" key="11">
    <source>
        <dbReference type="EMBL" id="AEF55351.1"/>
    </source>
</evidence>
<dbReference type="Proteomes" id="UP000009230">
    <property type="component" value="Chromosome"/>
</dbReference>